<evidence type="ECO:0000256" key="3">
    <source>
        <dbReference type="ARBA" id="ARBA00022777"/>
    </source>
</evidence>
<keyword evidence="5" id="KW-0812">Transmembrane</keyword>
<dbReference type="GO" id="GO:0005524">
    <property type="term" value="F:ATP binding"/>
    <property type="evidence" value="ECO:0007669"/>
    <property type="project" value="UniProtKB-KW"/>
</dbReference>
<keyword evidence="5" id="KW-1133">Transmembrane helix</keyword>
<feature type="transmembrane region" description="Helical" evidence="5">
    <location>
        <begin position="432"/>
        <end position="457"/>
    </location>
</feature>
<dbReference type="InterPro" id="IPR008271">
    <property type="entry name" value="Ser/Thr_kinase_AS"/>
</dbReference>
<keyword evidence="3 7" id="KW-0418">Kinase</keyword>
<proteinExistence type="predicted"/>
<dbReference type="PROSITE" id="PS00108">
    <property type="entry name" value="PROTEIN_KINASE_ST"/>
    <property type="match status" value="1"/>
</dbReference>
<gene>
    <name evidence="7" type="primary">pknB_13</name>
    <name evidence="7" type="ORF">Pan216_41850</name>
</gene>
<protein>
    <submittedName>
        <fullName evidence="7">Serine/threonine-protein kinase PknB</fullName>
        <ecNumber evidence="7">2.7.11.1</ecNumber>
    </submittedName>
</protein>
<dbReference type="RefSeq" id="WP_419192766.1">
    <property type="nucleotide sequence ID" value="NZ_CP036279.1"/>
</dbReference>
<feature type="transmembrane region" description="Helical" evidence="5">
    <location>
        <begin position="728"/>
        <end position="752"/>
    </location>
</feature>
<dbReference type="EMBL" id="CP036279">
    <property type="protein sequence ID" value="QDU63307.1"/>
    <property type="molecule type" value="Genomic_DNA"/>
</dbReference>
<dbReference type="AlphaFoldDB" id="A0A518B8K4"/>
<dbReference type="KEGG" id="knv:Pan216_41850"/>
<evidence type="ECO:0000256" key="4">
    <source>
        <dbReference type="ARBA" id="ARBA00022840"/>
    </source>
</evidence>
<accession>A0A518B8K4</accession>
<name>A0A518B8K4_9BACT</name>
<dbReference type="EC" id="2.7.11.1" evidence="7"/>
<dbReference type="GO" id="GO:0004674">
    <property type="term" value="F:protein serine/threonine kinase activity"/>
    <property type="evidence" value="ECO:0007669"/>
    <property type="project" value="UniProtKB-EC"/>
</dbReference>
<keyword evidence="5" id="KW-0472">Membrane</keyword>
<dbReference type="SUPFAM" id="SSF56112">
    <property type="entry name" value="Protein kinase-like (PK-like)"/>
    <property type="match status" value="1"/>
</dbReference>
<evidence type="ECO:0000256" key="5">
    <source>
        <dbReference type="SAM" id="Phobius"/>
    </source>
</evidence>
<feature type="domain" description="Protein kinase" evidence="6">
    <location>
        <begin position="113"/>
        <end position="404"/>
    </location>
</feature>
<evidence type="ECO:0000313" key="7">
    <source>
        <dbReference type="EMBL" id="QDU63307.1"/>
    </source>
</evidence>
<keyword evidence="4" id="KW-0067">ATP-binding</keyword>
<reference evidence="7 8" key="1">
    <citation type="submission" date="2019-02" db="EMBL/GenBank/DDBJ databases">
        <title>Deep-cultivation of Planctomycetes and their phenomic and genomic characterization uncovers novel biology.</title>
        <authorList>
            <person name="Wiegand S."/>
            <person name="Jogler M."/>
            <person name="Boedeker C."/>
            <person name="Pinto D."/>
            <person name="Vollmers J."/>
            <person name="Rivas-Marin E."/>
            <person name="Kohn T."/>
            <person name="Peeters S.H."/>
            <person name="Heuer A."/>
            <person name="Rast P."/>
            <person name="Oberbeckmann S."/>
            <person name="Bunk B."/>
            <person name="Jeske O."/>
            <person name="Meyerdierks A."/>
            <person name="Storesund J.E."/>
            <person name="Kallscheuer N."/>
            <person name="Luecker S."/>
            <person name="Lage O.M."/>
            <person name="Pohl T."/>
            <person name="Merkel B.J."/>
            <person name="Hornburger P."/>
            <person name="Mueller R.-W."/>
            <person name="Bruemmer F."/>
            <person name="Labrenz M."/>
            <person name="Spormann A.M."/>
            <person name="Op den Camp H."/>
            <person name="Overmann J."/>
            <person name="Amann R."/>
            <person name="Jetten M.S.M."/>
            <person name="Mascher T."/>
            <person name="Medema M.H."/>
            <person name="Devos D.P."/>
            <person name="Kaster A.-K."/>
            <person name="Ovreas L."/>
            <person name="Rohde M."/>
            <person name="Galperin M.Y."/>
            <person name="Jogler C."/>
        </authorList>
    </citation>
    <scope>NUCLEOTIDE SEQUENCE [LARGE SCALE GENOMIC DNA]</scope>
    <source>
        <strain evidence="7 8">Pan216</strain>
    </source>
</reference>
<sequence>MDDFDILLLLFLLQEREDDSQEILTVASALSEEADGGTRRLGRELVRQKVISSQELRDSLKRIAEFLNDHQWNESHAISEWIGALPKSLRKDLWQRLPTLPWHVGADSEFGGLRDEEPFAKGGLGQIWKVREDPTGRTVLVKQMLPELIENEALFERFITEGRITAQLEHPNIVPVYRVAQHAHGIPPYYVMRWIQGTTLEDEITAFHQAEMTLSDRRLRLRNLVQRLVNICEAVAFAHSRRIVHRDIKPSNVIIGDYGETHLLDWGLAKVLDTTTEPPSEAEVVAEPSSQGTMQGTRIGSPLWMAPEQARGDNANVDERSDIYGLGATLFTILTGKSPHTLGRSLMLPQVLEAIQLEPTPRASDYAADTPKALEAICAKALSKDPDERYPSAKELVSDLEHWLTHEPVSALPEPWVRRLARYAIAHPTPSAILGGLVQALFVCFVTIVTVYVVIFLQLRSFSARILDERSGIQERTIQENMTRLERDLAFIGQLDRVSELFQGRGRPIGHEGDETLIPFLRDRPRYDAAYLLERDAKGKLAPIWAFTQRDGALPPERVESMNLEQPWTTCLKRFVHQVKPHPILCMIAPNHDDREPGRLDVYAIASVRRDGVHLGYIVMKLDLRGMFSRALGIHPFAAIAMSDLKGHIMFWQDGDRVSADAAAKALEDFPTLFRILQEQGKGEHTTWDYFGKFIIRAERIPFVFGGESDRIVLITVVDISQTHATEIVLGPLIGAMLCGLIMILLASFLVWKFLRSLMY</sequence>
<keyword evidence="8" id="KW-1185">Reference proteome</keyword>
<dbReference type="InterPro" id="IPR011009">
    <property type="entry name" value="Kinase-like_dom_sf"/>
</dbReference>
<evidence type="ECO:0000259" key="6">
    <source>
        <dbReference type="PROSITE" id="PS50011"/>
    </source>
</evidence>
<organism evidence="7 8">
    <name type="scientific">Kolteria novifilia</name>
    <dbReference type="NCBI Taxonomy" id="2527975"/>
    <lineage>
        <taxon>Bacteria</taxon>
        <taxon>Pseudomonadati</taxon>
        <taxon>Planctomycetota</taxon>
        <taxon>Planctomycetia</taxon>
        <taxon>Kolteriales</taxon>
        <taxon>Kolteriaceae</taxon>
        <taxon>Kolteria</taxon>
    </lineage>
</organism>
<dbReference type="Pfam" id="PF00069">
    <property type="entry name" value="Pkinase"/>
    <property type="match status" value="1"/>
</dbReference>
<dbReference type="PANTHER" id="PTHR43289:SF6">
    <property type="entry name" value="SERINE_THREONINE-PROTEIN KINASE NEKL-3"/>
    <property type="match status" value="1"/>
</dbReference>
<dbReference type="InterPro" id="IPR000719">
    <property type="entry name" value="Prot_kinase_dom"/>
</dbReference>
<keyword evidence="1 7" id="KW-0808">Transferase</keyword>
<keyword evidence="2" id="KW-0547">Nucleotide-binding</keyword>
<dbReference type="CDD" id="cd14014">
    <property type="entry name" value="STKc_PknB_like"/>
    <property type="match status" value="1"/>
</dbReference>
<dbReference type="Gene3D" id="3.30.200.20">
    <property type="entry name" value="Phosphorylase Kinase, domain 1"/>
    <property type="match status" value="1"/>
</dbReference>
<dbReference type="PROSITE" id="PS50011">
    <property type="entry name" value="PROTEIN_KINASE_DOM"/>
    <property type="match status" value="1"/>
</dbReference>
<dbReference type="SMART" id="SM00220">
    <property type="entry name" value="S_TKc"/>
    <property type="match status" value="1"/>
</dbReference>
<dbReference type="PANTHER" id="PTHR43289">
    <property type="entry name" value="MITOGEN-ACTIVATED PROTEIN KINASE KINASE KINASE 20-RELATED"/>
    <property type="match status" value="1"/>
</dbReference>
<evidence type="ECO:0000256" key="1">
    <source>
        <dbReference type="ARBA" id="ARBA00022679"/>
    </source>
</evidence>
<dbReference type="Gene3D" id="1.10.510.10">
    <property type="entry name" value="Transferase(Phosphotransferase) domain 1"/>
    <property type="match status" value="1"/>
</dbReference>
<dbReference type="Proteomes" id="UP000317093">
    <property type="component" value="Chromosome"/>
</dbReference>
<evidence type="ECO:0000313" key="8">
    <source>
        <dbReference type="Proteomes" id="UP000317093"/>
    </source>
</evidence>
<evidence type="ECO:0000256" key="2">
    <source>
        <dbReference type="ARBA" id="ARBA00022741"/>
    </source>
</evidence>